<dbReference type="Pfam" id="PF00583">
    <property type="entry name" value="Acetyltransf_1"/>
    <property type="match status" value="1"/>
</dbReference>
<dbReference type="InterPro" id="IPR016181">
    <property type="entry name" value="Acyl_CoA_acyltransferase"/>
</dbReference>
<dbReference type="PANTHER" id="PTHR41700">
    <property type="entry name" value="GCN5-RELATED N-ACETYLTRANSFERASE"/>
    <property type="match status" value="1"/>
</dbReference>
<reference evidence="2 3" key="1">
    <citation type="journal article" date="2019" name="Int. J. Syst. Evol. Microbiol.">
        <title>Anaerobacillus alkaliphilus sp. nov., a novel alkaliphilic and moderately halophilic bacterium.</title>
        <authorList>
            <person name="Borsodi A.K."/>
            <person name="Aszalos J.M."/>
            <person name="Bihari P."/>
            <person name="Nagy I."/>
            <person name="Schumann P."/>
            <person name="Sproer C."/>
            <person name="Kovacs A.L."/>
            <person name="Boka K."/>
            <person name="Dobosy P."/>
            <person name="Ovari M."/>
            <person name="Szili-Kovacs T."/>
            <person name="Toth E."/>
        </authorList>
    </citation>
    <scope>NUCLEOTIDE SEQUENCE [LARGE SCALE GENOMIC DNA]</scope>
    <source>
        <strain evidence="2 3">B16-10</strain>
    </source>
</reference>
<dbReference type="CDD" id="cd04301">
    <property type="entry name" value="NAT_SF"/>
    <property type="match status" value="1"/>
</dbReference>
<dbReference type="PROSITE" id="PS51186">
    <property type="entry name" value="GNAT"/>
    <property type="match status" value="1"/>
</dbReference>
<dbReference type="Gene3D" id="3.40.630.30">
    <property type="match status" value="1"/>
</dbReference>
<proteinExistence type="predicted"/>
<evidence type="ECO:0000313" key="2">
    <source>
        <dbReference type="EMBL" id="RXI96180.1"/>
    </source>
</evidence>
<feature type="domain" description="N-acetyltransferase" evidence="1">
    <location>
        <begin position="5"/>
        <end position="155"/>
    </location>
</feature>
<dbReference type="OrthoDB" id="9797990at2"/>
<organism evidence="2 3">
    <name type="scientific">Anaerobacillus alkaliphilus</name>
    <dbReference type="NCBI Taxonomy" id="1548597"/>
    <lineage>
        <taxon>Bacteria</taxon>
        <taxon>Bacillati</taxon>
        <taxon>Bacillota</taxon>
        <taxon>Bacilli</taxon>
        <taxon>Bacillales</taxon>
        <taxon>Bacillaceae</taxon>
        <taxon>Anaerobacillus</taxon>
    </lineage>
</organism>
<dbReference type="RefSeq" id="WP_129080161.1">
    <property type="nucleotide sequence ID" value="NZ_QOUX01000047.1"/>
</dbReference>
<protein>
    <submittedName>
        <fullName evidence="2">GNAT family N-acetyltransferase</fullName>
    </submittedName>
</protein>
<dbReference type="EMBL" id="QOUX01000047">
    <property type="protein sequence ID" value="RXI96180.1"/>
    <property type="molecule type" value="Genomic_DNA"/>
</dbReference>
<comment type="caution">
    <text evidence="2">The sequence shown here is derived from an EMBL/GenBank/DDBJ whole genome shotgun (WGS) entry which is preliminary data.</text>
</comment>
<dbReference type="AlphaFoldDB" id="A0A4Q0VMX2"/>
<accession>A0A4Q0VMX2</accession>
<name>A0A4Q0VMX2_9BACI</name>
<evidence type="ECO:0000313" key="3">
    <source>
        <dbReference type="Proteomes" id="UP000290649"/>
    </source>
</evidence>
<dbReference type="InterPro" id="IPR000182">
    <property type="entry name" value="GNAT_dom"/>
</dbReference>
<evidence type="ECO:0000259" key="1">
    <source>
        <dbReference type="PROSITE" id="PS51186"/>
    </source>
</evidence>
<dbReference type="Proteomes" id="UP000290649">
    <property type="component" value="Unassembled WGS sequence"/>
</dbReference>
<gene>
    <name evidence="2" type="ORF">DS745_20780</name>
</gene>
<keyword evidence="3" id="KW-1185">Reference proteome</keyword>
<dbReference type="InterPro" id="IPR038764">
    <property type="entry name" value="GNAT_N_AcTrfase_prd"/>
</dbReference>
<keyword evidence="2" id="KW-0808">Transferase</keyword>
<sequence length="245" mass="28471">MSRKIEYQFVHDVHDIEEIVSFQETIWGRATGTGLPHLVASIYNGGSVIGAYDNQQLVGFCYGFPGFKDGKNMLVSHMMAVNPLYRDQGIGEQLKYKQKEWAKSYGYEKIVWTFDPLESRNAYLNLSKLGGYVQTYICSYYGDLNDEINQGLPADRLFLEWDLTQNTIEYQSTAQEITKLVDWEGEIPLIRPVVRDIPLDESYFLIAVPANIHVIKKENRELAMLWRYTHREIFQRLFSRGYVVM</sequence>
<dbReference type="PANTHER" id="PTHR41700:SF1">
    <property type="entry name" value="N-ACETYLTRANSFERASE DOMAIN-CONTAINING PROTEIN"/>
    <property type="match status" value="1"/>
</dbReference>
<dbReference type="SUPFAM" id="SSF55729">
    <property type="entry name" value="Acyl-CoA N-acyltransferases (Nat)"/>
    <property type="match status" value="1"/>
</dbReference>
<dbReference type="GO" id="GO:0016747">
    <property type="term" value="F:acyltransferase activity, transferring groups other than amino-acyl groups"/>
    <property type="evidence" value="ECO:0007669"/>
    <property type="project" value="InterPro"/>
</dbReference>